<dbReference type="AlphaFoldDB" id="A0A9Q0BDR2"/>
<evidence type="ECO:0000313" key="2">
    <source>
        <dbReference type="EMBL" id="KAI6780454.1"/>
    </source>
</evidence>
<evidence type="ECO:0000256" key="1">
    <source>
        <dbReference type="SAM" id="MobiDB-lite"/>
    </source>
</evidence>
<sequence length="136" mass="15097">MPTDRDSQRCRASHSEAIADAVVHLDQPAKAPERLNVRFHGANTDRGRKTRPTRDKTIDEEGFDSDDILSLHDALRSPRLSRTGQPAPTAIRHDKASKPLKPRHSFRRSGCWRFLLGVASSVAVAKQDHRCGHGCG</sequence>
<feature type="region of interest" description="Disordered" evidence="1">
    <location>
        <begin position="37"/>
        <end position="62"/>
    </location>
</feature>
<dbReference type="Proteomes" id="UP001055219">
    <property type="component" value="Unassembled WGS sequence"/>
</dbReference>
<organism evidence="2 3">
    <name type="scientific">Emericellopsis cladophorae</name>
    <dbReference type="NCBI Taxonomy" id="2686198"/>
    <lineage>
        <taxon>Eukaryota</taxon>
        <taxon>Fungi</taxon>
        <taxon>Dikarya</taxon>
        <taxon>Ascomycota</taxon>
        <taxon>Pezizomycotina</taxon>
        <taxon>Sordariomycetes</taxon>
        <taxon>Hypocreomycetidae</taxon>
        <taxon>Hypocreales</taxon>
        <taxon>Bionectriaceae</taxon>
        <taxon>Emericellopsis</taxon>
    </lineage>
</organism>
<comment type="caution">
    <text evidence="2">The sequence shown here is derived from an EMBL/GenBank/DDBJ whole genome shotgun (WGS) entry which is preliminary data.</text>
</comment>
<accession>A0A9Q0BDR2</accession>
<feature type="compositionally biased region" description="Basic and acidic residues" evidence="1">
    <location>
        <begin position="43"/>
        <end position="59"/>
    </location>
</feature>
<reference evidence="2" key="1">
    <citation type="journal article" date="2021" name="J Fungi (Basel)">
        <title>Genomic and Metabolomic Analyses of the Marine Fungus Emericellopsis cladophorae: Insights into Saltwater Adaptability Mechanisms and Its Biosynthetic Potential.</title>
        <authorList>
            <person name="Goncalves M.F.M."/>
            <person name="Hilario S."/>
            <person name="Van de Peer Y."/>
            <person name="Esteves A.C."/>
            <person name="Alves A."/>
        </authorList>
    </citation>
    <scope>NUCLEOTIDE SEQUENCE</scope>
    <source>
        <strain evidence="2">MUM 19.33</strain>
    </source>
</reference>
<dbReference type="EMBL" id="JAGIXG020000032">
    <property type="protein sequence ID" value="KAI6780454.1"/>
    <property type="molecule type" value="Genomic_DNA"/>
</dbReference>
<proteinExistence type="predicted"/>
<reference evidence="2" key="2">
    <citation type="submission" date="2022-07" db="EMBL/GenBank/DDBJ databases">
        <authorList>
            <person name="Goncalves M.F.M."/>
            <person name="Hilario S."/>
            <person name="Van De Peer Y."/>
            <person name="Esteves A.C."/>
            <person name="Alves A."/>
        </authorList>
    </citation>
    <scope>NUCLEOTIDE SEQUENCE</scope>
    <source>
        <strain evidence="2">MUM 19.33</strain>
    </source>
</reference>
<name>A0A9Q0BDR2_9HYPO</name>
<feature type="region of interest" description="Disordered" evidence="1">
    <location>
        <begin position="77"/>
        <end position="102"/>
    </location>
</feature>
<evidence type="ECO:0000313" key="3">
    <source>
        <dbReference type="Proteomes" id="UP001055219"/>
    </source>
</evidence>
<dbReference type="OrthoDB" id="10503310at2759"/>
<dbReference type="RefSeq" id="XP_051361310.1">
    <property type="nucleotide sequence ID" value="XM_051507478.1"/>
</dbReference>
<gene>
    <name evidence="2" type="ORF">J7T54_002850</name>
</gene>
<keyword evidence="3" id="KW-1185">Reference proteome</keyword>
<protein>
    <submittedName>
        <fullName evidence="2">Uncharacterized protein</fullName>
    </submittedName>
</protein>
<dbReference type="GeneID" id="75829358"/>